<keyword evidence="2" id="KW-0464">Manganese</keyword>
<dbReference type="FunFam" id="3.30.70.360:FF:000001">
    <property type="entry name" value="N-acetyldiaminopimelate deacetylase"/>
    <property type="match status" value="1"/>
</dbReference>
<keyword evidence="2" id="KW-0479">Metal-binding</keyword>
<dbReference type="GeneID" id="29390421"/>
<dbReference type="Proteomes" id="UP000000329">
    <property type="component" value="Chromosome"/>
</dbReference>
<keyword evidence="5" id="KW-1185">Reference proteome</keyword>
<keyword evidence="1 4" id="KW-0378">Hydrolase</keyword>
<dbReference type="eggNOG" id="COG1473">
    <property type="taxonomic scope" value="Bacteria"/>
</dbReference>
<dbReference type="InterPro" id="IPR036264">
    <property type="entry name" value="Bact_exopeptidase_dim_dom"/>
</dbReference>
<sequence>MDIVNDGIKELPKEMDLVSIRRHLHAHPELRFEEKRTASFVADMLRSYGLTVAENIGGYGVVATLRKGKSTRAIALRADMDALPMSEQNDFSHISTCAGKMHACGHDGHTTMLLGAARRLSREVEFDGTVHFVFQPAEEGGAGARLMIEDGLFERFPADAIFGVHNWPGLPAGSFGLRPGPLMASSNTFSATLFGRGAHGAQPHRSIDPVLAAAQLTLAWQSIVTRNINPNHRAVISVTQLHTGTADNVIPEQATLSGTVRSFDAETLDLIEHRMAAIAEAIGQMFDLRVQFHFERLYPAVVNHPEATQQAMQAMMAAVGAEQVDGDTEPAFASEDFAFYLQHKPGCYAFLGNGVIADGKQAGSQATSRELHSPFYDFNDDIIDAGVAYWVSLVRQYLGVAA</sequence>
<feature type="binding site" evidence="2">
    <location>
        <position position="165"/>
    </location>
    <ligand>
        <name>Mn(2+)</name>
        <dbReference type="ChEBI" id="CHEBI:29035"/>
        <label>2</label>
    </ligand>
</feature>
<dbReference type="HOGENOM" id="CLU_023257_1_1_4"/>
<feature type="domain" description="Peptidase M20 dimerisation" evidence="3">
    <location>
        <begin position="189"/>
        <end position="281"/>
    </location>
</feature>
<dbReference type="Pfam" id="PF01546">
    <property type="entry name" value="Peptidase_M20"/>
    <property type="match status" value="1"/>
</dbReference>
<feature type="binding site" evidence="2">
    <location>
        <position position="372"/>
    </location>
    <ligand>
        <name>Mn(2+)</name>
        <dbReference type="ChEBI" id="CHEBI:29035"/>
        <label>2</label>
    </ligand>
</feature>
<dbReference type="Gene3D" id="3.30.70.360">
    <property type="match status" value="1"/>
</dbReference>
<protein>
    <submittedName>
        <fullName evidence="4">Aminohydrolase protein</fullName>
        <ecNumber evidence="4">3.5.1.14</ecNumber>
    </submittedName>
</protein>
<dbReference type="GO" id="GO:0050118">
    <property type="term" value="F:N-acetyldiaminopimelate deacetylase activity"/>
    <property type="evidence" value="ECO:0007669"/>
    <property type="project" value="UniProtKB-ARBA"/>
</dbReference>
<dbReference type="SUPFAM" id="SSF53187">
    <property type="entry name" value="Zn-dependent exopeptidases"/>
    <property type="match status" value="1"/>
</dbReference>
<gene>
    <name evidence="4" type="ordered locus">Hsero_0826</name>
</gene>
<dbReference type="GO" id="GO:0046872">
    <property type="term" value="F:metal ion binding"/>
    <property type="evidence" value="ECO:0007669"/>
    <property type="project" value="UniProtKB-KW"/>
</dbReference>
<dbReference type="EC" id="3.5.1.14" evidence="4"/>
<dbReference type="PIRSF" id="PIRSF005962">
    <property type="entry name" value="Pept_M20D_amidohydro"/>
    <property type="match status" value="1"/>
</dbReference>
<feature type="binding site" evidence="2">
    <location>
        <position position="139"/>
    </location>
    <ligand>
        <name>Mn(2+)</name>
        <dbReference type="ChEBI" id="CHEBI:29035"/>
        <label>2</label>
    </ligand>
</feature>
<evidence type="ECO:0000259" key="3">
    <source>
        <dbReference type="Pfam" id="PF07687"/>
    </source>
</evidence>
<dbReference type="InterPro" id="IPR002933">
    <property type="entry name" value="Peptidase_M20"/>
</dbReference>
<dbReference type="AlphaFoldDB" id="D8J008"/>
<dbReference type="STRING" id="757424.Hsero_0826"/>
<dbReference type="Pfam" id="PF07687">
    <property type="entry name" value="M20_dimer"/>
    <property type="match status" value="1"/>
</dbReference>
<dbReference type="GO" id="GO:0019877">
    <property type="term" value="P:diaminopimelate biosynthetic process"/>
    <property type="evidence" value="ECO:0007669"/>
    <property type="project" value="UniProtKB-ARBA"/>
</dbReference>
<evidence type="ECO:0000256" key="2">
    <source>
        <dbReference type="PIRSR" id="PIRSR005962-1"/>
    </source>
</evidence>
<accession>D8J008</accession>
<dbReference type="KEGG" id="hse:Hsero_0826"/>
<evidence type="ECO:0000313" key="4">
    <source>
        <dbReference type="EMBL" id="ADJ62345.1"/>
    </source>
</evidence>
<dbReference type="NCBIfam" id="TIGR01891">
    <property type="entry name" value="amidohydrolases"/>
    <property type="match status" value="1"/>
</dbReference>
<feature type="binding site" evidence="2">
    <location>
        <position position="104"/>
    </location>
    <ligand>
        <name>Mn(2+)</name>
        <dbReference type="ChEBI" id="CHEBI:29035"/>
        <label>2</label>
    </ligand>
</feature>
<feature type="binding site" evidence="2">
    <location>
        <position position="106"/>
    </location>
    <ligand>
        <name>Mn(2+)</name>
        <dbReference type="ChEBI" id="CHEBI:29035"/>
        <label>2</label>
    </ligand>
</feature>
<dbReference type="InterPro" id="IPR011650">
    <property type="entry name" value="Peptidase_M20_dimer"/>
</dbReference>
<organism evidence="4 5">
    <name type="scientific">Herbaspirillum seropedicae (strain SmR1)</name>
    <dbReference type="NCBI Taxonomy" id="757424"/>
    <lineage>
        <taxon>Bacteria</taxon>
        <taxon>Pseudomonadati</taxon>
        <taxon>Pseudomonadota</taxon>
        <taxon>Betaproteobacteria</taxon>
        <taxon>Burkholderiales</taxon>
        <taxon>Oxalobacteraceae</taxon>
        <taxon>Herbaspirillum</taxon>
    </lineage>
</organism>
<name>D8J008_HERSS</name>
<dbReference type="OrthoDB" id="8875216at2"/>
<dbReference type="CDD" id="cd05666">
    <property type="entry name" value="M20_Acy1-like"/>
    <property type="match status" value="1"/>
</dbReference>
<dbReference type="InterPro" id="IPR017439">
    <property type="entry name" value="Amidohydrolase"/>
</dbReference>
<dbReference type="GO" id="GO:0004046">
    <property type="term" value="F:aminoacylase activity"/>
    <property type="evidence" value="ECO:0007669"/>
    <property type="project" value="UniProtKB-EC"/>
</dbReference>
<evidence type="ECO:0000313" key="5">
    <source>
        <dbReference type="Proteomes" id="UP000000329"/>
    </source>
</evidence>
<dbReference type="PANTHER" id="PTHR11014">
    <property type="entry name" value="PEPTIDASE M20 FAMILY MEMBER"/>
    <property type="match status" value="1"/>
</dbReference>
<dbReference type="RefSeq" id="WP_013232862.1">
    <property type="nucleotide sequence ID" value="NC_014323.1"/>
</dbReference>
<evidence type="ECO:0000256" key="1">
    <source>
        <dbReference type="ARBA" id="ARBA00022801"/>
    </source>
</evidence>
<proteinExistence type="predicted"/>
<comment type="cofactor">
    <cofactor evidence="2">
        <name>Mn(2+)</name>
        <dbReference type="ChEBI" id="CHEBI:29035"/>
    </cofactor>
    <text evidence="2">The Mn(2+) ion enhances activity.</text>
</comment>
<reference evidence="4 5" key="1">
    <citation type="submission" date="2010-04" db="EMBL/GenBank/DDBJ databases">
        <title>The genome of Herbaspirillum seropedicae SmR1, an endophytic, nitrogen-fixing, plant-growth promoting beta-Proteobacteria.</title>
        <authorList>
            <person name="Pedrosa F.O."/>
            <person name="Monteiro R.A."/>
            <person name="Wassem R."/>
            <person name="Cruz L.M."/>
            <person name="Ayub R.A."/>
            <person name="Colauto N.B."/>
            <person name="Fernandez M.A."/>
            <person name="Fungaro M.H.P."/>
            <person name="Grisard E.C."/>
            <person name="Hungria M."/>
            <person name="Madeira H.M.F."/>
            <person name="Nodari R.O."/>
            <person name="Osaku C.A."/>
            <person name="Petzl-Erler M.L."/>
            <person name="Terenzi H."/>
            <person name="Vieira L.G.E."/>
            <person name="Almeida M.I.M."/>
            <person name="Alves L.R."/>
            <person name="Arantes O.M.N."/>
            <person name="Balsanelli E."/>
            <person name="Barcellos F.G."/>
            <person name="Baura V.A."/>
            <person name="Binde D.R."/>
            <person name="Campo R.J."/>
            <person name="Chubatsu L.S."/>
            <person name="Chueire L.M.O."/>
            <person name="Ciferri R.R."/>
            <person name="Correa L.C."/>
            <person name="da Conceicao Silva J.L."/>
            <person name="Dabul A.N.G."/>
            <person name="Dambros B.P."/>
            <person name="Faoro H."/>
            <person name="Favetti A."/>
            <person name="Friedermann G."/>
            <person name="Furlaneto M.C."/>
            <person name="Gasques L.S."/>
            <person name="Gimenes C.C.T."/>
            <person name="Gioppo N.M.R."/>
            <person name="Glienke-Blanco C."/>
            <person name="Godoy L.P."/>
            <person name="Guerra M.P."/>
            <person name="Karp S."/>
            <person name="Kava-Cordeiro V."/>
            <person name="Margarido V.P."/>
            <person name="Mathioni S.M."/>
            <person name="Menck-Soares M.A."/>
            <person name="Murace N.K."/>
            <person name="Nicolas M.F."/>
            <person name="Oliveira C.E.C."/>
            <person name="Pagnan N.A.B."/>
            <person name="Pamphile J.A."/>
            <person name="Patussi E.V."/>
            <person name="Pereira L.F.P."/>
            <person name="Pereira-Ferrari L."/>
            <person name="Pinto F.G.S."/>
            <person name="Precoma C."/>
            <person name="Prioli A.J."/>
            <person name="Prioli S.M.A.P."/>
            <person name="Raittz R.T."/>
            <person name="Ramos H.J.O."/>
            <person name="Ribeiro E.M.S.F."/>
            <person name="Rigo L.U."/>
            <person name="Rocha C.L.M.S.C."/>
            <person name="Rocha S.N."/>
            <person name="Santos K."/>
            <person name="Satori D."/>
            <person name="Silva A.G."/>
            <person name="Simao R.C.G."/>
            <person name="Soares M.A.M."/>
            <person name="Souza E.M."/>
            <person name="Steffens M.B.R."/>
            <person name="Steindel M."/>
            <person name="Tadra-Sfeir M.Z."/>
            <person name="Takahashi E.K."/>
            <person name="Torres R.A."/>
            <person name="Valle J.S."/>
            <person name="Vernal J.I."/>
            <person name="Vilas-Boas L.A."/>
            <person name="Watanabe M.A.E."/>
            <person name="Weiss V.A."/>
            <person name="Yates M.A."/>
            <person name="Souza E.M."/>
        </authorList>
    </citation>
    <scope>NUCLEOTIDE SEQUENCE [LARGE SCALE GENOMIC DNA]</scope>
    <source>
        <strain evidence="4 5">SmR1</strain>
    </source>
</reference>
<dbReference type="SUPFAM" id="SSF55031">
    <property type="entry name" value="Bacterial exopeptidase dimerisation domain"/>
    <property type="match status" value="1"/>
</dbReference>
<dbReference type="Gene3D" id="3.40.630.10">
    <property type="entry name" value="Zn peptidases"/>
    <property type="match status" value="1"/>
</dbReference>
<dbReference type="EMBL" id="CP002039">
    <property type="protein sequence ID" value="ADJ62345.1"/>
    <property type="molecule type" value="Genomic_DNA"/>
</dbReference>
<dbReference type="PANTHER" id="PTHR11014:SF63">
    <property type="entry name" value="METALLOPEPTIDASE, PUTATIVE (AFU_ORTHOLOGUE AFUA_6G09600)-RELATED"/>
    <property type="match status" value="1"/>
</dbReference>